<sequence length="270" mass="30264">MASSSLWLKGLSAQGKIYLATSSLAGGTVATGALAVDETRNKIGEGLSYLGYQVFSTLSEVFDAPEVPKDIRPSNDDTVSSFLRDAWSGFSYFVTKGVSLFWNSVVSVANLLKDSKENYKKYSPQAFALWSYLKTNYYTLWVFLRSSWSSIDLEKLYRILSGEQGRKIIEALTKEDGQNPWKSIVSSMEKLVNKASSKGFDVSKPFNKILSYFLDHPGNMTTMARRLDVLEKFIEKDGTQIQAIKALVDFFSTEENVIKNITYNGVHSNR</sequence>
<dbReference type="HOGENOM" id="CLU_092774_0_0_14"/>
<proteinExistence type="predicted"/>
<evidence type="ECO:0000313" key="1">
    <source>
        <dbReference type="EMBL" id="AFO52321.1"/>
    </source>
</evidence>
<dbReference type="EMBL" id="CP003731">
    <property type="protein sequence ID" value="AFO52321.1"/>
    <property type="molecule type" value="Genomic_DNA"/>
</dbReference>
<dbReference type="KEGG" id="mhl:MHLP_03705"/>
<reference evidence="2" key="2">
    <citation type="submission" date="2012-07" db="EMBL/GenBank/DDBJ databases">
        <title>Complete genome sequence of 'Candidatus Mycoplasma haemolamae'.</title>
        <authorList>
            <person name="Guimaraes A.M.S."/>
            <person name="Toth B."/>
            <person name="Santos A.P."/>
            <person name="Nascimento N.C."/>
            <person name="Sojka J.E."/>
            <person name="Messick J.B."/>
        </authorList>
    </citation>
    <scope>NUCLEOTIDE SEQUENCE [LARGE SCALE GENOMIC DNA]</scope>
    <source>
        <strain evidence="2">Purdue</strain>
    </source>
</reference>
<gene>
    <name evidence="1" type="ordered locus">MHLP_03705</name>
</gene>
<reference evidence="1 2" key="1">
    <citation type="journal article" date="2012" name="J. Bacteriol.">
        <title>Genome Sequence of "Candidatus Mycoplasma haemolamae" Strain Purdue, a Red Blood Cell Pathogen of Alpacas (Vicugna pacos) and Llamas (Lama glama).</title>
        <authorList>
            <person name="Guimaraes A.M."/>
            <person name="Toth B."/>
            <person name="Santos A.P."/>
            <person name="do Nascimento N.C."/>
            <person name="Kritchevsky J.E."/>
            <person name="Messick J.B."/>
        </authorList>
    </citation>
    <scope>NUCLEOTIDE SEQUENCE [LARGE SCALE GENOMIC DNA]</scope>
    <source>
        <strain evidence="1 2">Purdue</strain>
    </source>
</reference>
<name>I7CGC9_MYCHA</name>
<keyword evidence="2" id="KW-1185">Reference proteome</keyword>
<dbReference type="AlphaFoldDB" id="I7CGC9"/>
<organism evidence="1 2">
    <name type="scientific">Mycoplasma haematolamae (strain Purdue)</name>
    <dbReference type="NCBI Taxonomy" id="1212765"/>
    <lineage>
        <taxon>Bacteria</taxon>
        <taxon>Bacillati</taxon>
        <taxon>Mycoplasmatota</taxon>
        <taxon>Mollicutes</taxon>
        <taxon>Mycoplasmataceae</taxon>
        <taxon>Mycoplasma</taxon>
    </lineage>
</organism>
<evidence type="ECO:0000313" key="2">
    <source>
        <dbReference type="Proteomes" id="UP000006502"/>
    </source>
</evidence>
<dbReference type="PATRIC" id="fig|1212765.3.peg.841"/>
<dbReference type="STRING" id="1212765.MHLP_03705"/>
<dbReference type="Proteomes" id="UP000006502">
    <property type="component" value="Chromosome"/>
</dbReference>
<protein>
    <submittedName>
        <fullName evidence="1">Uncharacterized protein</fullName>
    </submittedName>
</protein>
<accession>I7CGC9</accession>